<proteinExistence type="predicted"/>
<name>A0A450Y2Q7_9GAMM</name>
<dbReference type="PANTHER" id="PTHR37691:SF1">
    <property type="entry name" value="BLR3518 PROTEIN"/>
    <property type="match status" value="1"/>
</dbReference>
<evidence type="ECO:0000313" key="4">
    <source>
        <dbReference type="EMBL" id="VFK35823.1"/>
    </source>
</evidence>
<evidence type="ECO:0000256" key="1">
    <source>
        <dbReference type="SAM" id="MobiDB-lite"/>
    </source>
</evidence>
<dbReference type="EMBL" id="CAADFQ010000149">
    <property type="protein sequence ID" value="VFK35823.1"/>
    <property type="molecule type" value="Genomic_DNA"/>
</dbReference>
<dbReference type="Gene3D" id="3.40.1260.10">
    <property type="entry name" value="DsrEFH-like"/>
    <property type="match status" value="1"/>
</dbReference>
<dbReference type="InterPro" id="IPR027396">
    <property type="entry name" value="DsrEFH-like"/>
</dbReference>
<dbReference type="AlphaFoldDB" id="A0A450Y2Q7"/>
<accession>A0A450Y2Q7</accession>
<dbReference type="SUPFAM" id="SSF75169">
    <property type="entry name" value="DsrEFH-like"/>
    <property type="match status" value="1"/>
</dbReference>
<sequence>MQKSRLLMLCLCLLAFSSFAAEQVKYRMLLQVSEDSVDKLNLALNNAYNAQMAFGPENMEVEIVVFGAGVNTLKYYAPIPIAHKVKEAKYAGVRIVACEIAMRTHKLRPSDMLPEVRYVESGVAELVEKQTEGWSYVHSDNVQIHKPLHRLRFQKALRRGRQQGSPGRLPESIAARASPNCPTAVP</sequence>
<keyword evidence="2" id="KW-0732">Signal</keyword>
<feature type="signal peptide" evidence="2">
    <location>
        <begin position="1"/>
        <end position="20"/>
    </location>
</feature>
<protein>
    <submittedName>
        <fullName evidence="4">Uncharacterized protein</fullName>
    </submittedName>
</protein>
<organism evidence="4">
    <name type="scientific">Candidatus Kentrum sp. MB</name>
    <dbReference type="NCBI Taxonomy" id="2138164"/>
    <lineage>
        <taxon>Bacteria</taxon>
        <taxon>Pseudomonadati</taxon>
        <taxon>Pseudomonadota</taxon>
        <taxon>Gammaproteobacteria</taxon>
        <taxon>Candidatus Kentrum</taxon>
    </lineage>
</organism>
<evidence type="ECO:0000313" key="3">
    <source>
        <dbReference type="EMBL" id="VFK33124.1"/>
    </source>
</evidence>
<feature type="chain" id="PRO_5036354206" evidence="2">
    <location>
        <begin position="21"/>
        <end position="186"/>
    </location>
</feature>
<dbReference type="PANTHER" id="PTHR37691">
    <property type="entry name" value="BLR3518 PROTEIN"/>
    <property type="match status" value="1"/>
</dbReference>
<gene>
    <name evidence="3" type="ORF">BECKMB1821G_GA0114241_11386</name>
    <name evidence="4" type="ORF">BECKMB1821I_GA0114274_11496</name>
</gene>
<dbReference type="EMBL" id="CAADFO010000138">
    <property type="protein sequence ID" value="VFK33124.1"/>
    <property type="molecule type" value="Genomic_DNA"/>
</dbReference>
<reference evidence="4" key="1">
    <citation type="submission" date="2019-02" db="EMBL/GenBank/DDBJ databases">
        <authorList>
            <person name="Gruber-Vodicka R. H."/>
            <person name="Seah K. B. B."/>
        </authorList>
    </citation>
    <scope>NUCLEOTIDE SEQUENCE</scope>
    <source>
        <strain evidence="3">BECK_BZ197</strain>
        <strain evidence="4">BECK_BZ199</strain>
    </source>
</reference>
<dbReference type="InterPro" id="IPR003787">
    <property type="entry name" value="Sulphur_relay_DsrE/F-like"/>
</dbReference>
<evidence type="ECO:0000256" key="2">
    <source>
        <dbReference type="SAM" id="SignalP"/>
    </source>
</evidence>
<feature type="region of interest" description="Disordered" evidence="1">
    <location>
        <begin position="159"/>
        <end position="186"/>
    </location>
</feature>
<dbReference type="Pfam" id="PF02635">
    <property type="entry name" value="DsrE"/>
    <property type="match status" value="1"/>
</dbReference>